<reference evidence="5 6" key="1">
    <citation type="submission" date="2015-11" db="EMBL/GenBank/DDBJ databases">
        <title>Sequence of Pedobacter ginsenosidimutans.</title>
        <authorList>
            <person name="Carson E."/>
            <person name="Keyser V."/>
            <person name="Newman J."/>
            <person name="Miller J."/>
        </authorList>
    </citation>
    <scope>NUCLEOTIDE SEQUENCE [LARGE SCALE GENOMIC DNA]</scope>
    <source>
        <strain evidence="5 6">KACC 14530</strain>
    </source>
</reference>
<dbReference type="RefSeq" id="WP_057934299.1">
    <property type="nucleotide sequence ID" value="NZ_LMZQ01000027.1"/>
</dbReference>
<proteinExistence type="predicted"/>
<dbReference type="InterPro" id="IPR000524">
    <property type="entry name" value="Tscrpt_reg_HTH_GntR"/>
</dbReference>
<dbReference type="InterPro" id="IPR036388">
    <property type="entry name" value="WH-like_DNA-bd_sf"/>
</dbReference>
<dbReference type="Proteomes" id="UP000051950">
    <property type="component" value="Unassembled WGS sequence"/>
</dbReference>
<dbReference type="PROSITE" id="PS50949">
    <property type="entry name" value="HTH_GNTR"/>
    <property type="match status" value="1"/>
</dbReference>
<dbReference type="InterPro" id="IPR008920">
    <property type="entry name" value="TF_FadR/GntR_C"/>
</dbReference>
<dbReference type="Gene3D" id="1.10.10.10">
    <property type="entry name" value="Winged helix-like DNA-binding domain superfamily/Winged helix DNA-binding domain"/>
    <property type="match status" value="1"/>
</dbReference>
<accession>A0A0T5VJV0</accession>
<feature type="domain" description="HTH gntR-type" evidence="4">
    <location>
        <begin position="17"/>
        <end position="85"/>
    </location>
</feature>
<sequence length="236" mass="26933">MALKSDLSLDIDKISSDTMADVVEMRLRDYFKKKSFKPGDALPKEQELAEALGVSRNVLREALSRLRMLGMIETKKKRGMILSSPDVLGGFQRVLDPLIISPDALQDLFELRLILEMGLADVLFLNLNDKSIRELEIIANSEKKKNKEAFRIANEIAFHGKLYEMAGNDTLKRFQHMLLPVFGFVLQVENEFLSGSVSHQDLVEILKSGNKNDFRNGMYEHLKPHFDRLEALKKIN</sequence>
<dbReference type="PANTHER" id="PTHR43537">
    <property type="entry name" value="TRANSCRIPTIONAL REGULATOR, GNTR FAMILY"/>
    <property type="match status" value="1"/>
</dbReference>
<dbReference type="InterPro" id="IPR036390">
    <property type="entry name" value="WH_DNA-bd_sf"/>
</dbReference>
<keyword evidence="3" id="KW-0804">Transcription</keyword>
<dbReference type="CDD" id="cd07377">
    <property type="entry name" value="WHTH_GntR"/>
    <property type="match status" value="1"/>
</dbReference>
<dbReference type="PRINTS" id="PR00035">
    <property type="entry name" value="HTHGNTR"/>
</dbReference>
<keyword evidence="6" id="KW-1185">Reference proteome</keyword>
<comment type="caution">
    <text evidence="5">The sequence shown here is derived from an EMBL/GenBank/DDBJ whole genome shotgun (WGS) entry which is preliminary data.</text>
</comment>
<gene>
    <name evidence="5" type="ORF">ASU31_21405</name>
</gene>
<dbReference type="GO" id="GO:0003677">
    <property type="term" value="F:DNA binding"/>
    <property type="evidence" value="ECO:0007669"/>
    <property type="project" value="UniProtKB-KW"/>
</dbReference>
<dbReference type="Gene3D" id="1.20.120.530">
    <property type="entry name" value="GntR ligand-binding domain-like"/>
    <property type="match status" value="1"/>
</dbReference>
<dbReference type="InterPro" id="IPR011711">
    <property type="entry name" value="GntR_C"/>
</dbReference>
<evidence type="ECO:0000259" key="4">
    <source>
        <dbReference type="PROSITE" id="PS50949"/>
    </source>
</evidence>
<evidence type="ECO:0000256" key="3">
    <source>
        <dbReference type="ARBA" id="ARBA00023163"/>
    </source>
</evidence>
<organism evidence="5 6">
    <name type="scientific">Pedobacter ginsenosidimutans</name>
    <dbReference type="NCBI Taxonomy" id="687842"/>
    <lineage>
        <taxon>Bacteria</taxon>
        <taxon>Pseudomonadati</taxon>
        <taxon>Bacteroidota</taxon>
        <taxon>Sphingobacteriia</taxon>
        <taxon>Sphingobacteriales</taxon>
        <taxon>Sphingobacteriaceae</taxon>
        <taxon>Pedobacter</taxon>
    </lineage>
</organism>
<dbReference type="Pfam" id="PF00392">
    <property type="entry name" value="GntR"/>
    <property type="match status" value="1"/>
</dbReference>
<dbReference type="SUPFAM" id="SSF46785">
    <property type="entry name" value="Winged helix' DNA-binding domain"/>
    <property type="match status" value="1"/>
</dbReference>
<dbReference type="SUPFAM" id="SSF48008">
    <property type="entry name" value="GntR ligand-binding domain-like"/>
    <property type="match status" value="1"/>
</dbReference>
<dbReference type="Pfam" id="PF07729">
    <property type="entry name" value="FCD"/>
    <property type="match status" value="1"/>
</dbReference>
<dbReference type="SMART" id="SM00895">
    <property type="entry name" value="FCD"/>
    <property type="match status" value="1"/>
</dbReference>
<keyword evidence="1" id="KW-0805">Transcription regulation</keyword>
<dbReference type="OrthoDB" id="1040417at2"/>
<evidence type="ECO:0000256" key="2">
    <source>
        <dbReference type="ARBA" id="ARBA00023125"/>
    </source>
</evidence>
<dbReference type="SMART" id="SM00345">
    <property type="entry name" value="HTH_GNTR"/>
    <property type="match status" value="1"/>
</dbReference>
<dbReference type="PANTHER" id="PTHR43537:SF24">
    <property type="entry name" value="GLUCONATE OPERON TRANSCRIPTIONAL REPRESSOR"/>
    <property type="match status" value="1"/>
</dbReference>
<evidence type="ECO:0000313" key="5">
    <source>
        <dbReference type="EMBL" id="KRT13977.1"/>
    </source>
</evidence>
<dbReference type="STRING" id="687842.ASU31_21405"/>
<dbReference type="AlphaFoldDB" id="A0A0T5VJV0"/>
<dbReference type="EMBL" id="LMZQ01000027">
    <property type="protein sequence ID" value="KRT13977.1"/>
    <property type="molecule type" value="Genomic_DNA"/>
</dbReference>
<evidence type="ECO:0000256" key="1">
    <source>
        <dbReference type="ARBA" id="ARBA00023015"/>
    </source>
</evidence>
<evidence type="ECO:0000313" key="6">
    <source>
        <dbReference type="Proteomes" id="UP000051950"/>
    </source>
</evidence>
<dbReference type="GO" id="GO:0003700">
    <property type="term" value="F:DNA-binding transcription factor activity"/>
    <property type="evidence" value="ECO:0007669"/>
    <property type="project" value="InterPro"/>
</dbReference>
<name>A0A0T5VJV0_9SPHI</name>
<protein>
    <submittedName>
        <fullName evidence="5">GntR family transcriptional regulator</fullName>
    </submittedName>
</protein>
<keyword evidence="2" id="KW-0238">DNA-binding</keyword>